<proteinExistence type="predicted"/>
<dbReference type="Proteomes" id="UP000322245">
    <property type="component" value="Unassembled WGS sequence"/>
</dbReference>
<feature type="domain" description="Protein kinase" evidence="2">
    <location>
        <begin position="1"/>
        <end position="280"/>
    </location>
</feature>
<dbReference type="SMART" id="SM00220">
    <property type="entry name" value="S_TKc"/>
    <property type="match status" value="1"/>
</dbReference>
<dbReference type="SUPFAM" id="SSF56112">
    <property type="entry name" value="Protein kinase-like (PK-like)"/>
    <property type="match status" value="1"/>
</dbReference>
<gene>
    <name evidence="3" type="ORF">B9479_000965</name>
</gene>
<dbReference type="InterPro" id="IPR000719">
    <property type="entry name" value="Prot_kinase_dom"/>
</dbReference>
<dbReference type="PROSITE" id="PS50011">
    <property type="entry name" value="PROTEIN_KINASE_DOM"/>
    <property type="match status" value="1"/>
</dbReference>
<dbReference type="GO" id="GO:0005524">
    <property type="term" value="F:ATP binding"/>
    <property type="evidence" value="ECO:0007669"/>
    <property type="project" value="InterPro"/>
</dbReference>
<keyword evidence="4" id="KW-1185">Reference proteome</keyword>
<accession>A0A5D3B6X1</accession>
<feature type="region of interest" description="Disordered" evidence="1">
    <location>
        <begin position="301"/>
        <end position="348"/>
    </location>
</feature>
<sequence length="368" mass="41971">MVGKKIGARIGNKYEIKDVITHRDREVSVYVATDIETQEEVALKLSYAVDRIKLEAAFYKDSIQDLEGFPRKKWFGVAYGARKKYIYGALALDRLGPTLDNLMEESKFGLKTTLQVMDQVITRIQTLHERHIVHRGIKPDNFCIGPRGSKTESKVYMIDFDLSKAYVTSDGSHIDDEDECGGNKYWTSLAVDQGHEGVRRDDMESAGYLAVYLLQGYLPWFTEYNNSGVSARRCKAGTKLVELCMDLPKELSTYFTYCRSLDFKQQPDYDYCRGLFRKVFEREGFRDDGVYDWVAPESVVEDPESLEDQQSSGDSQTSDQSEEECSSVPPSCDDNTAEHALASQPKTTEACPVEHLDMQWRQIAKIRR</sequence>
<dbReference type="GO" id="GO:0004672">
    <property type="term" value="F:protein kinase activity"/>
    <property type="evidence" value="ECO:0007669"/>
    <property type="project" value="InterPro"/>
</dbReference>
<dbReference type="PANTHER" id="PTHR11909">
    <property type="entry name" value="CASEIN KINASE-RELATED"/>
    <property type="match status" value="1"/>
</dbReference>
<dbReference type="Pfam" id="PF00069">
    <property type="entry name" value="Pkinase"/>
    <property type="match status" value="1"/>
</dbReference>
<evidence type="ECO:0000259" key="2">
    <source>
        <dbReference type="PROSITE" id="PS50011"/>
    </source>
</evidence>
<name>A0A5D3B6X1_9TREE</name>
<reference evidence="3 4" key="1">
    <citation type="submission" date="2017-05" db="EMBL/GenBank/DDBJ databases">
        <title>The Genome Sequence of Tsuchiyaea wingfieldii DSM 27421.</title>
        <authorList>
            <person name="Cuomo C."/>
            <person name="Passer A."/>
            <person name="Billmyre B."/>
            <person name="Heitman J."/>
        </authorList>
    </citation>
    <scope>NUCLEOTIDE SEQUENCE [LARGE SCALE GENOMIC DNA]</scope>
    <source>
        <strain evidence="3 4">DSM 27421</strain>
    </source>
</reference>
<dbReference type="AlphaFoldDB" id="A0A5D3B6X1"/>
<dbReference type="EMBL" id="NIDF01000005">
    <property type="protein sequence ID" value="TYJ58419.1"/>
    <property type="molecule type" value="Genomic_DNA"/>
</dbReference>
<dbReference type="Gene3D" id="1.10.510.10">
    <property type="entry name" value="Transferase(Phosphotransferase) domain 1"/>
    <property type="match status" value="1"/>
</dbReference>
<protein>
    <recommendedName>
        <fullName evidence="2">Protein kinase domain-containing protein</fullName>
    </recommendedName>
</protein>
<evidence type="ECO:0000256" key="1">
    <source>
        <dbReference type="SAM" id="MobiDB-lite"/>
    </source>
</evidence>
<organism evidence="3 4">
    <name type="scientific">Cryptococcus floricola</name>
    <dbReference type="NCBI Taxonomy" id="2591691"/>
    <lineage>
        <taxon>Eukaryota</taxon>
        <taxon>Fungi</taxon>
        <taxon>Dikarya</taxon>
        <taxon>Basidiomycota</taxon>
        <taxon>Agaricomycotina</taxon>
        <taxon>Tremellomycetes</taxon>
        <taxon>Tremellales</taxon>
        <taxon>Cryptococcaceae</taxon>
        <taxon>Cryptococcus</taxon>
    </lineage>
</organism>
<comment type="caution">
    <text evidence="3">The sequence shown here is derived from an EMBL/GenBank/DDBJ whole genome shotgun (WGS) entry which is preliminary data.</text>
</comment>
<dbReference type="InterPro" id="IPR011009">
    <property type="entry name" value="Kinase-like_dom_sf"/>
</dbReference>
<feature type="compositionally biased region" description="Low complexity" evidence="1">
    <location>
        <begin position="308"/>
        <end position="319"/>
    </location>
</feature>
<dbReference type="InterPro" id="IPR050235">
    <property type="entry name" value="CK1_Ser-Thr_kinase"/>
</dbReference>
<evidence type="ECO:0000313" key="3">
    <source>
        <dbReference type="EMBL" id="TYJ58419.1"/>
    </source>
</evidence>
<evidence type="ECO:0000313" key="4">
    <source>
        <dbReference type="Proteomes" id="UP000322245"/>
    </source>
</evidence>